<keyword evidence="1" id="KW-0229">DNA integration</keyword>
<dbReference type="Gene3D" id="1.10.150.130">
    <property type="match status" value="1"/>
</dbReference>
<evidence type="ECO:0000256" key="2">
    <source>
        <dbReference type="ARBA" id="ARBA00023125"/>
    </source>
</evidence>
<dbReference type="InterPro" id="IPR004107">
    <property type="entry name" value="Integrase_SAM-like_N"/>
</dbReference>
<dbReference type="PANTHER" id="PTHR30349:SF41">
    <property type="entry name" value="INTEGRASE_RECOMBINASE PROTEIN MJ0367-RELATED"/>
    <property type="match status" value="1"/>
</dbReference>
<comment type="caution">
    <text evidence="5">The sequence shown here is derived from an EMBL/GenBank/DDBJ whole genome shotgun (WGS) entry which is preliminary data.</text>
</comment>
<dbReference type="PROSITE" id="PS51898">
    <property type="entry name" value="TYR_RECOMBINASE"/>
    <property type="match status" value="1"/>
</dbReference>
<gene>
    <name evidence="5" type="ORF">LCGC14_1239970</name>
</gene>
<proteinExistence type="predicted"/>
<dbReference type="GO" id="GO:0003677">
    <property type="term" value="F:DNA binding"/>
    <property type="evidence" value="ECO:0007669"/>
    <property type="project" value="UniProtKB-KW"/>
</dbReference>
<dbReference type="InterPro" id="IPR050090">
    <property type="entry name" value="Tyrosine_recombinase_XerCD"/>
</dbReference>
<name>A0A0F9LTC2_9ZZZZ</name>
<dbReference type="AlphaFoldDB" id="A0A0F9LTC2"/>
<dbReference type="GO" id="GO:0015074">
    <property type="term" value="P:DNA integration"/>
    <property type="evidence" value="ECO:0007669"/>
    <property type="project" value="UniProtKB-KW"/>
</dbReference>
<evidence type="ECO:0000313" key="5">
    <source>
        <dbReference type="EMBL" id="KKM90301.1"/>
    </source>
</evidence>
<dbReference type="Gene3D" id="1.10.443.10">
    <property type="entry name" value="Intergrase catalytic core"/>
    <property type="match status" value="1"/>
</dbReference>
<keyword evidence="3" id="KW-0233">DNA recombination</keyword>
<accession>A0A0F9LTC2</accession>
<dbReference type="InterPro" id="IPR011010">
    <property type="entry name" value="DNA_brk_join_enz"/>
</dbReference>
<organism evidence="5">
    <name type="scientific">marine sediment metagenome</name>
    <dbReference type="NCBI Taxonomy" id="412755"/>
    <lineage>
        <taxon>unclassified sequences</taxon>
        <taxon>metagenomes</taxon>
        <taxon>ecological metagenomes</taxon>
    </lineage>
</organism>
<sequence length="513" mass="60128">MKYQKALEMYLNDLENGGYSGKEILRKGGLLRNWLSYALTLYHPGIPGVLVKIEQPLFYYKKRIYSDAGMAKREAVGHFLSVFREEREKIKRISMASFLDEYLKRFCEYDSGGKQKSEAILSFCRAVGFGVEMQTLTEKVYMQCLDYLNSLTIHHAMGCSRLFFIHCFENGWVRFNPHEQRRSPYVRTFEPDFIGAGPGLWRDRLREYIHYLRFERNLSDGGIDYQVRKLKVFTAWLDSQGIKQPDIDIIKRFFEKKKKDGVKDITINKYLYIARYFFNFLVERRVMKSNPAEQLRIKVREHTEGEILTELEVNQVIEYLENEVYKVKGAKEIGKMKIFFRAVRDLCLFQVFTFTGMRLSEARGAKLTDIDFEKRSIKITGKGNRGYRQKSREILINDYLWKSIRRYLKVRNYPGQQYLWISFKGAPMGNSGINKIITTRVKQAGIDKKISPHRLRATGTSLYVKKGMDPFSLKTLMGHQSIATTMDKYARLTEDELRAVWKKTNPLAGMDDE</sequence>
<dbReference type="SUPFAM" id="SSF56349">
    <property type="entry name" value="DNA breaking-rejoining enzymes"/>
    <property type="match status" value="1"/>
</dbReference>
<evidence type="ECO:0000256" key="3">
    <source>
        <dbReference type="ARBA" id="ARBA00023172"/>
    </source>
</evidence>
<dbReference type="Pfam" id="PF02899">
    <property type="entry name" value="Phage_int_SAM_1"/>
    <property type="match status" value="1"/>
</dbReference>
<dbReference type="InterPro" id="IPR013762">
    <property type="entry name" value="Integrase-like_cat_sf"/>
</dbReference>
<reference evidence="5" key="1">
    <citation type="journal article" date="2015" name="Nature">
        <title>Complex archaea that bridge the gap between prokaryotes and eukaryotes.</title>
        <authorList>
            <person name="Spang A."/>
            <person name="Saw J.H."/>
            <person name="Jorgensen S.L."/>
            <person name="Zaremba-Niedzwiedzka K."/>
            <person name="Martijn J."/>
            <person name="Lind A.E."/>
            <person name="van Eijk R."/>
            <person name="Schleper C."/>
            <person name="Guy L."/>
            <person name="Ettema T.J."/>
        </authorList>
    </citation>
    <scope>NUCLEOTIDE SEQUENCE</scope>
</reference>
<dbReference type="EMBL" id="LAZR01006690">
    <property type="protein sequence ID" value="KKM90301.1"/>
    <property type="molecule type" value="Genomic_DNA"/>
</dbReference>
<dbReference type="Pfam" id="PF00589">
    <property type="entry name" value="Phage_integrase"/>
    <property type="match status" value="1"/>
</dbReference>
<keyword evidence="2" id="KW-0238">DNA-binding</keyword>
<dbReference type="InterPro" id="IPR010998">
    <property type="entry name" value="Integrase_recombinase_N"/>
</dbReference>
<dbReference type="PANTHER" id="PTHR30349">
    <property type="entry name" value="PHAGE INTEGRASE-RELATED"/>
    <property type="match status" value="1"/>
</dbReference>
<protein>
    <recommendedName>
        <fullName evidence="4">Tyr recombinase domain-containing protein</fullName>
    </recommendedName>
</protein>
<dbReference type="GO" id="GO:0006310">
    <property type="term" value="P:DNA recombination"/>
    <property type="evidence" value="ECO:0007669"/>
    <property type="project" value="UniProtKB-KW"/>
</dbReference>
<dbReference type="InterPro" id="IPR002104">
    <property type="entry name" value="Integrase_catalytic"/>
</dbReference>
<evidence type="ECO:0000259" key="4">
    <source>
        <dbReference type="PROSITE" id="PS51898"/>
    </source>
</evidence>
<feature type="domain" description="Tyr recombinase" evidence="4">
    <location>
        <begin position="303"/>
        <end position="502"/>
    </location>
</feature>
<evidence type="ECO:0000256" key="1">
    <source>
        <dbReference type="ARBA" id="ARBA00022908"/>
    </source>
</evidence>